<dbReference type="SUPFAM" id="SSF56059">
    <property type="entry name" value="Glutathione synthetase ATP-binding domain-like"/>
    <property type="match status" value="1"/>
</dbReference>
<dbReference type="InterPro" id="IPR002192">
    <property type="entry name" value="PPDK_AMP/ATP-bd"/>
</dbReference>
<accession>A0ABQ2LP12</accession>
<comment type="caution">
    <text evidence="4">The sequence shown here is derived from an EMBL/GenBank/DDBJ whole genome shotgun (WGS) entry which is preliminary data.</text>
</comment>
<feature type="compositionally biased region" description="Gly residues" evidence="1">
    <location>
        <begin position="604"/>
        <end position="614"/>
    </location>
</feature>
<dbReference type="InterPro" id="IPR013815">
    <property type="entry name" value="ATP_grasp_subdomain_1"/>
</dbReference>
<proteinExistence type="predicted"/>
<evidence type="ECO:0000313" key="4">
    <source>
        <dbReference type="EMBL" id="GGO40770.1"/>
    </source>
</evidence>
<protein>
    <recommendedName>
        <fullName evidence="6">Pyruvate phosphate dikinase</fullName>
    </recommendedName>
</protein>
<evidence type="ECO:0008006" key="6">
    <source>
        <dbReference type="Google" id="ProtNLM"/>
    </source>
</evidence>
<feature type="domain" description="PEP-utilising enzyme mobile" evidence="2">
    <location>
        <begin position="629"/>
        <end position="695"/>
    </location>
</feature>
<dbReference type="Gene3D" id="3.30.470.20">
    <property type="entry name" value="ATP-grasp fold, B domain"/>
    <property type="match status" value="2"/>
</dbReference>
<reference evidence="5" key="1">
    <citation type="journal article" date="2019" name="Int. J. Syst. Evol. Microbiol.">
        <title>The Global Catalogue of Microorganisms (GCM) 10K type strain sequencing project: providing services to taxonomists for standard genome sequencing and annotation.</title>
        <authorList>
            <consortium name="The Broad Institute Genomics Platform"/>
            <consortium name="The Broad Institute Genome Sequencing Center for Infectious Disease"/>
            <person name="Wu L."/>
            <person name="Ma J."/>
        </authorList>
    </citation>
    <scope>NUCLEOTIDE SEQUENCE [LARGE SCALE GENOMIC DNA]</scope>
    <source>
        <strain evidence="5">CGMCC 4.7349</strain>
    </source>
</reference>
<evidence type="ECO:0000259" key="2">
    <source>
        <dbReference type="Pfam" id="PF00391"/>
    </source>
</evidence>
<dbReference type="PANTHER" id="PTHR43615">
    <property type="entry name" value="PHOSPHOENOLPYRUVATE SYNTHASE-RELATED"/>
    <property type="match status" value="1"/>
</dbReference>
<feature type="domain" description="Pyruvate phosphate dikinase AMP/ATP-binding" evidence="3">
    <location>
        <begin position="64"/>
        <end position="275"/>
    </location>
</feature>
<feature type="region of interest" description="Disordered" evidence="1">
    <location>
        <begin position="593"/>
        <end position="623"/>
    </location>
</feature>
<evidence type="ECO:0000313" key="5">
    <source>
        <dbReference type="Proteomes" id="UP000656881"/>
    </source>
</evidence>
<dbReference type="Gene3D" id="3.50.30.10">
    <property type="entry name" value="Phosphohistidine domain"/>
    <property type="match status" value="1"/>
</dbReference>
<evidence type="ECO:0000259" key="3">
    <source>
        <dbReference type="Pfam" id="PF01326"/>
    </source>
</evidence>
<dbReference type="RefSeq" id="WP_189173613.1">
    <property type="nucleotide sequence ID" value="NZ_BMNG01000004.1"/>
</dbReference>
<gene>
    <name evidence="4" type="ORF">GCM10012286_19370</name>
</gene>
<dbReference type="Pfam" id="PF01326">
    <property type="entry name" value="PPDK_N"/>
    <property type="match status" value="1"/>
</dbReference>
<feature type="compositionally biased region" description="Low complexity" evidence="1">
    <location>
        <begin position="732"/>
        <end position="742"/>
    </location>
</feature>
<dbReference type="InterPro" id="IPR036637">
    <property type="entry name" value="Phosphohistidine_dom_sf"/>
</dbReference>
<dbReference type="Pfam" id="PF00391">
    <property type="entry name" value="PEP-utilizers"/>
    <property type="match status" value="1"/>
</dbReference>
<dbReference type="Proteomes" id="UP000656881">
    <property type="component" value="Unassembled WGS sequence"/>
</dbReference>
<name>A0ABQ2LP12_9ACTN</name>
<dbReference type="InterPro" id="IPR008279">
    <property type="entry name" value="PEP-util_enz_mobile_dom"/>
</dbReference>
<feature type="region of interest" description="Disordered" evidence="1">
    <location>
        <begin position="715"/>
        <end position="795"/>
    </location>
</feature>
<feature type="compositionally biased region" description="Low complexity" evidence="1">
    <location>
        <begin position="593"/>
        <end position="603"/>
    </location>
</feature>
<dbReference type="SUPFAM" id="SSF52009">
    <property type="entry name" value="Phosphohistidine domain"/>
    <property type="match status" value="1"/>
</dbReference>
<dbReference type="PANTHER" id="PTHR43615:SF1">
    <property type="entry name" value="PPDK_N DOMAIN-CONTAINING PROTEIN"/>
    <property type="match status" value="1"/>
</dbReference>
<dbReference type="Gene3D" id="3.30.1490.20">
    <property type="entry name" value="ATP-grasp fold, A domain"/>
    <property type="match status" value="2"/>
</dbReference>
<sequence length="795" mass="82375">MTGFDADGHAVITLDAGQARDARIAGAKAAHLARAARAGLPVLPGFVVVPAAVAPGAPRGEVELRRAWGELSGEGALSVVVRSSSVHEDGTESSMAGLFETVLDVRDWEAFTDAVRRVLRSARRVPVRQLAGSANEAGTEAGESGASPWEAGGDGMAVLVQPMVRAVAGGVMFGADPLAGRHDRMLVSAVPGGPDRLVDGSVQGVRYQLTRHARLMGTEPAEPRGTRLLDRVRLRRLARLARLAQREFGGPQDIEFGFDADDRLWLFQTRPITAMPAVPPRRARLLGPGPVAETFPGVLQPLEEDLWLAPMSYGLTLALDVTGSAPRGKLRNLPVVTTVDGRAAADLGLLGVIPVRRRGGAFLAFLNPAPGARRAAAAWRTGRLRAALPMLAVDLMADVDRHLSELPAPEDMLTGRLFAAVSWGRTVLAPLHAQESLAGALLPQRSGATAVGEALAVLSEARAAEPDDGRLIARHPVLLSLLPPSLGPRAPLPARTPWAGVARGAAALPAREGLRLRIRWVQEMQTGMVCEMARRLTAAGLVDDPSRVPLLRWAELTAASDGAGLPADLPERLPRPHRPALPAAFRLAAGRPVPEPAGRATKGAGQGAGGGFGSGTAWHGAGERPRSPVLVVRTLDPSLASLLPGLAGLVAETGSVLSHLAVLAREFEVPTAVGVPDAVDRFPEGTRMSVDGGTGAVEEVRVTVVGEAAERGEVVEYPRASSGDGAGVDTLGPAAGTLSPGPGSGPDPLGPGTRGAPNAPSGPRGGGIPLPSDSPLPSNCVLPSDCPDYREGMAS</sequence>
<feature type="region of interest" description="Disordered" evidence="1">
    <location>
        <begin position="129"/>
        <end position="149"/>
    </location>
</feature>
<keyword evidence="5" id="KW-1185">Reference proteome</keyword>
<organism evidence="4 5">
    <name type="scientific">Streptomyces lasiicapitis</name>
    <dbReference type="NCBI Taxonomy" id="1923961"/>
    <lineage>
        <taxon>Bacteria</taxon>
        <taxon>Bacillati</taxon>
        <taxon>Actinomycetota</taxon>
        <taxon>Actinomycetes</taxon>
        <taxon>Kitasatosporales</taxon>
        <taxon>Streptomycetaceae</taxon>
        <taxon>Streptomyces</taxon>
    </lineage>
</organism>
<dbReference type="InterPro" id="IPR051549">
    <property type="entry name" value="PEP_Utilizing_Enz"/>
</dbReference>
<dbReference type="EMBL" id="BMNG01000004">
    <property type="protein sequence ID" value="GGO40770.1"/>
    <property type="molecule type" value="Genomic_DNA"/>
</dbReference>
<evidence type="ECO:0000256" key="1">
    <source>
        <dbReference type="SAM" id="MobiDB-lite"/>
    </source>
</evidence>